<feature type="compositionally biased region" description="Polar residues" evidence="12">
    <location>
        <begin position="52"/>
        <end position="62"/>
    </location>
</feature>
<evidence type="ECO:0000313" key="14">
    <source>
        <dbReference type="EMBL" id="KKA26839.1"/>
    </source>
</evidence>
<dbReference type="Proteomes" id="UP000033483">
    <property type="component" value="Unassembled WGS sequence"/>
</dbReference>
<comment type="caution">
    <text evidence="14">The sequence shown here is derived from an EMBL/GenBank/DDBJ whole genome shotgun (WGS) entry which is preliminary data.</text>
</comment>
<comment type="catalytic activity">
    <reaction evidence="8">
        <text>L-seryl-[protein] + ATP = O-phospho-L-seryl-[protein] + ADP + H(+)</text>
        <dbReference type="Rhea" id="RHEA:17989"/>
        <dbReference type="Rhea" id="RHEA-COMP:9863"/>
        <dbReference type="Rhea" id="RHEA-COMP:11604"/>
        <dbReference type="ChEBI" id="CHEBI:15378"/>
        <dbReference type="ChEBI" id="CHEBI:29999"/>
        <dbReference type="ChEBI" id="CHEBI:30616"/>
        <dbReference type="ChEBI" id="CHEBI:83421"/>
        <dbReference type="ChEBI" id="CHEBI:456216"/>
        <dbReference type="EC" id="2.7.12.1"/>
    </reaction>
</comment>
<evidence type="ECO:0000313" key="15">
    <source>
        <dbReference type="Proteomes" id="UP000033483"/>
    </source>
</evidence>
<dbReference type="CDD" id="cd14134">
    <property type="entry name" value="PKc_CLK"/>
    <property type="match status" value="1"/>
</dbReference>
<dbReference type="FunFam" id="1.10.510.10:FF:000612">
    <property type="entry name" value="Serine/threonine-protein kinase AFC2"/>
    <property type="match status" value="1"/>
</dbReference>
<keyword evidence="15" id="KW-1185">Reference proteome</keyword>
<comment type="catalytic activity">
    <reaction evidence="10">
        <text>L-tyrosyl-[protein] + ATP = O-phospho-L-tyrosyl-[protein] + ADP + H(+)</text>
        <dbReference type="Rhea" id="RHEA:10596"/>
        <dbReference type="Rhea" id="RHEA-COMP:10136"/>
        <dbReference type="Rhea" id="RHEA-COMP:20101"/>
        <dbReference type="ChEBI" id="CHEBI:15378"/>
        <dbReference type="ChEBI" id="CHEBI:30616"/>
        <dbReference type="ChEBI" id="CHEBI:46858"/>
        <dbReference type="ChEBI" id="CHEBI:61978"/>
        <dbReference type="ChEBI" id="CHEBI:456216"/>
        <dbReference type="EC" id="2.7.12.1"/>
    </reaction>
</comment>
<dbReference type="Gene3D" id="1.10.510.10">
    <property type="entry name" value="Transferase(Phosphotransferase) domain 1"/>
    <property type="match status" value="1"/>
</dbReference>
<keyword evidence="5" id="KW-0418">Kinase</keyword>
<dbReference type="SUPFAM" id="SSF56112">
    <property type="entry name" value="Protein kinase-like (PK-like)"/>
    <property type="match status" value="1"/>
</dbReference>
<dbReference type="GO" id="GO:0004712">
    <property type="term" value="F:protein serine/threonine/tyrosine kinase activity"/>
    <property type="evidence" value="ECO:0007669"/>
    <property type="project" value="UniProtKB-EC"/>
</dbReference>
<feature type="region of interest" description="Disordered" evidence="12">
    <location>
        <begin position="96"/>
        <end position="150"/>
    </location>
</feature>
<feature type="compositionally biased region" description="Low complexity" evidence="12">
    <location>
        <begin position="1"/>
        <end position="14"/>
    </location>
</feature>
<evidence type="ECO:0000256" key="12">
    <source>
        <dbReference type="SAM" id="MobiDB-lite"/>
    </source>
</evidence>
<evidence type="ECO:0000256" key="4">
    <source>
        <dbReference type="ARBA" id="ARBA00022741"/>
    </source>
</evidence>
<dbReference type="InterPro" id="IPR017441">
    <property type="entry name" value="Protein_kinase_ATP_BS"/>
</dbReference>
<reference evidence="14 15" key="1">
    <citation type="submission" date="2015-03" db="EMBL/GenBank/DDBJ databases">
        <authorList>
            <person name="Radwan O."/>
            <person name="Al-Naeli F.A."/>
            <person name="Rendon G.A."/>
            <person name="Fields C."/>
        </authorList>
    </citation>
    <scope>NUCLEOTIDE SEQUENCE [LARGE SCALE GENOMIC DNA]</scope>
    <source>
        <strain evidence="14">CR-DP1</strain>
    </source>
</reference>
<evidence type="ECO:0000256" key="8">
    <source>
        <dbReference type="ARBA" id="ARBA00049003"/>
    </source>
</evidence>
<feature type="domain" description="Protein kinase" evidence="13">
    <location>
        <begin position="218"/>
        <end position="558"/>
    </location>
</feature>
<dbReference type="EMBL" id="LAEV01001971">
    <property type="protein sequence ID" value="KKA26839.1"/>
    <property type="molecule type" value="Genomic_DNA"/>
</dbReference>
<feature type="compositionally biased region" description="Polar residues" evidence="12">
    <location>
        <begin position="100"/>
        <end position="113"/>
    </location>
</feature>
<evidence type="ECO:0000256" key="10">
    <source>
        <dbReference type="ARBA" id="ARBA00051680"/>
    </source>
</evidence>
<dbReference type="PROSITE" id="PS00107">
    <property type="entry name" value="PROTEIN_KINASE_ATP"/>
    <property type="match status" value="1"/>
</dbReference>
<evidence type="ECO:0000256" key="2">
    <source>
        <dbReference type="ARBA" id="ARBA00022527"/>
    </source>
</evidence>
<proteinExistence type="inferred from homology"/>
<feature type="compositionally biased region" description="Polar residues" evidence="12">
    <location>
        <begin position="121"/>
        <end position="131"/>
    </location>
</feature>
<keyword evidence="6 11" id="KW-0067">ATP-binding</keyword>
<dbReference type="InterPro" id="IPR011009">
    <property type="entry name" value="Kinase-like_dom_sf"/>
</dbReference>
<sequence length="606" mass="69305">MAMVTATATGMATLTRRRSREPNWSDFYKNGLPKEVIVIDDDSPEPGPPVVATSNASTSTLPHMNRRPSHSSQQASKRRKRDDEEVVYDALYHNAKYSDSHTGTPHLQATPNSHSDRASALHNSSATSLSTHDIDATQPGQKRKRTRQQFAHEQQARMKETEILTDNFVAYHPPPYPPRKAPDVHIRVVHDHYHRNHKVDDDDGHYIVVPEGDLTERYQIVKLLGQGTFGKVVQARDRRRNKLVAIKIIRSVQKYRDASKIELRVLATLKANDEENRNRCIHLRDCFDFRNHICIVMDLLGQSVFDFLKGNNFVPFPNSQIQSFARQLFTSVAFLHDLGLIHTDLKPENILLCDNTYQTFTYNRKIPSASTNVTRQANQRRVLLDTEIRLIDFGSATFQDEYHSSVVSTRHYRAPEIILGLGWSYPCDIWSIGCILVEFFTGDALFQTHDNLEHLAMMEAVVGSRIDPPLVQAVNRASSRSSSSNSASKFFKRLRLDFPTAETTRASKRFVKAMKTLEDIIPANNQFLRSFLHLLRQIFVYDPAKRITAKNALQHPWFKEHPNPDDGTEALKIRAERMRMDQMSRSTLVPRSHGHMDERTLASIRP</sequence>
<dbReference type="PANTHER" id="PTHR45646">
    <property type="entry name" value="SERINE/THREONINE-PROTEIN KINASE DOA-RELATED"/>
    <property type="match status" value="1"/>
</dbReference>
<keyword evidence="2" id="KW-0723">Serine/threonine-protein kinase</keyword>
<dbReference type="InterPro" id="IPR051175">
    <property type="entry name" value="CLK_kinases"/>
</dbReference>
<accession>A0A0F4Z8G6</accession>
<feature type="region of interest" description="Disordered" evidence="12">
    <location>
        <begin position="586"/>
        <end position="606"/>
    </location>
</feature>
<dbReference type="GO" id="GO:0043484">
    <property type="term" value="P:regulation of RNA splicing"/>
    <property type="evidence" value="ECO:0007669"/>
    <property type="project" value="TreeGrafter"/>
</dbReference>
<dbReference type="AlphaFoldDB" id="A0A0F4Z8G6"/>
<keyword evidence="3" id="KW-0808">Transferase</keyword>
<comment type="catalytic activity">
    <reaction evidence="9">
        <text>L-threonyl-[protein] + ATP = O-phospho-L-threonyl-[protein] + ADP + H(+)</text>
        <dbReference type="Rhea" id="RHEA:46608"/>
        <dbReference type="Rhea" id="RHEA-COMP:11060"/>
        <dbReference type="Rhea" id="RHEA-COMP:11605"/>
        <dbReference type="ChEBI" id="CHEBI:15378"/>
        <dbReference type="ChEBI" id="CHEBI:30013"/>
        <dbReference type="ChEBI" id="CHEBI:30616"/>
        <dbReference type="ChEBI" id="CHEBI:61977"/>
        <dbReference type="ChEBI" id="CHEBI:456216"/>
        <dbReference type="EC" id="2.7.12.1"/>
    </reaction>
</comment>
<dbReference type="InterPro" id="IPR008271">
    <property type="entry name" value="Ser/Thr_kinase_AS"/>
</dbReference>
<evidence type="ECO:0000256" key="7">
    <source>
        <dbReference type="ARBA" id="ARBA00037966"/>
    </source>
</evidence>
<evidence type="ECO:0000256" key="6">
    <source>
        <dbReference type="ARBA" id="ARBA00022840"/>
    </source>
</evidence>
<organism evidence="14 15">
    <name type="scientific">Thielaviopsis punctulata</name>
    <dbReference type="NCBI Taxonomy" id="72032"/>
    <lineage>
        <taxon>Eukaryota</taxon>
        <taxon>Fungi</taxon>
        <taxon>Dikarya</taxon>
        <taxon>Ascomycota</taxon>
        <taxon>Pezizomycotina</taxon>
        <taxon>Sordariomycetes</taxon>
        <taxon>Hypocreomycetidae</taxon>
        <taxon>Microascales</taxon>
        <taxon>Ceratocystidaceae</taxon>
        <taxon>Thielaviopsis</taxon>
    </lineage>
</organism>
<dbReference type="SMART" id="SM00220">
    <property type="entry name" value="S_TKc"/>
    <property type="match status" value="1"/>
</dbReference>
<dbReference type="OrthoDB" id="283111at2759"/>
<keyword evidence="4 11" id="KW-0547">Nucleotide-binding</keyword>
<evidence type="ECO:0000259" key="13">
    <source>
        <dbReference type="PROSITE" id="PS50011"/>
    </source>
</evidence>
<feature type="binding site" evidence="11">
    <location>
        <position position="247"/>
    </location>
    <ligand>
        <name>ATP</name>
        <dbReference type="ChEBI" id="CHEBI:30616"/>
    </ligand>
</feature>
<name>A0A0F4Z8G6_9PEZI</name>
<evidence type="ECO:0000256" key="3">
    <source>
        <dbReference type="ARBA" id="ARBA00022679"/>
    </source>
</evidence>
<evidence type="ECO:0000256" key="5">
    <source>
        <dbReference type="ARBA" id="ARBA00022777"/>
    </source>
</evidence>
<dbReference type="Pfam" id="PF00069">
    <property type="entry name" value="Pkinase"/>
    <property type="match status" value="1"/>
</dbReference>
<dbReference type="PROSITE" id="PS00108">
    <property type="entry name" value="PROTEIN_KINASE_ST"/>
    <property type="match status" value="1"/>
</dbReference>
<evidence type="ECO:0000256" key="9">
    <source>
        <dbReference type="ARBA" id="ARBA00049308"/>
    </source>
</evidence>
<evidence type="ECO:0000256" key="11">
    <source>
        <dbReference type="PROSITE-ProRule" id="PRU10141"/>
    </source>
</evidence>
<evidence type="ECO:0000256" key="1">
    <source>
        <dbReference type="ARBA" id="ARBA00013203"/>
    </source>
</evidence>
<comment type="similarity">
    <text evidence="7">Belongs to the protein kinase superfamily. CMGC Ser/Thr protein kinase family. Lammer subfamily.</text>
</comment>
<protein>
    <recommendedName>
        <fullName evidence="1">dual-specificity kinase</fullName>
        <ecNumber evidence="1">2.7.12.1</ecNumber>
    </recommendedName>
</protein>
<dbReference type="EC" id="2.7.12.1" evidence="1"/>
<dbReference type="Gene3D" id="3.30.200.20">
    <property type="entry name" value="Phosphorylase Kinase, domain 1"/>
    <property type="match status" value="1"/>
</dbReference>
<dbReference type="GO" id="GO:0005634">
    <property type="term" value="C:nucleus"/>
    <property type="evidence" value="ECO:0007669"/>
    <property type="project" value="TreeGrafter"/>
</dbReference>
<dbReference type="GO" id="GO:0005524">
    <property type="term" value="F:ATP binding"/>
    <property type="evidence" value="ECO:0007669"/>
    <property type="project" value="UniProtKB-UniRule"/>
</dbReference>
<gene>
    <name evidence="14" type="ORF">TD95_000768</name>
</gene>
<dbReference type="InterPro" id="IPR000719">
    <property type="entry name" value="Prot_kinase_dom"/>
</dbReference>
<dbReference type="PROSITE" id="PS50011">
    <property type="entry name" value="PROTEIN_KINASE_DOM"/>
    <property type="match status" value="1"/>
</dbReference>
<dbReference type="GO" id="GO:0004674">
    <property type="term" value="F:protein serine/threonine kinase activity"/>
    <property type="evidence" value="ECO:0007669"/>
    <property type="project" value="UniProtKB-KW"/>
</dbReference>
<feature type="region of interest" description="Disordered" evidence="12">
    <location>
        <begin position="1"/>
        <end position="84"/>
    </location>
</feature>
<dbReference type="PANTHER" id="PTHR45646:SF11">
    <property type="entry name" value="SERINE_THREONINE-PROTEIN KINASE DOA"/>
    <property type="match status" value="1"/>
</dbReference>